<protein>
    <submittedName>
        <fullName evidence="2">Uncharacterized protein</fullName>
    </submittedName>
</protein>
<proteinExistence type="predicted"/>
<dbReference type="AlphaFoldDB" id="A0A1H0Q3D5"/>
<sequence length="173" mass="19149">MTRRMMVLSLVFLASAAKGEEILLMPSGEQYLGNQTVDHSGIFVDCDKRHHSSAEGKIQPTSQRCTTSQEIFVATPPLITRSPLEVVSVNPKDKKIEVMEGNILKTLDLKGFTDFHWIDFNKGDQIGIVTDQKSSLGKWIFPEAIFGKDFAVDAKAKEEKKVEAQVPNPDTGA</sequence>
<accession>A0A1H0Q3D5</accession>
<reference evidence="2 3" key="1">
    <citation type="submission" date="2016-10" db="EMBL/GenBank/DDBJ databases">
        <authorList>
            <person name="de Groot N.N."/>
        </authorList>
    </citation>
    <scope>NUCLEOTIDE SEQUENCE [LARGE SCALE GENOMIC DNA]</scope>
    <source>
        <strain evidence="2 3">CECT 7543</strain>
    </source>
</reference>
<evidence type="ECO:0000313" key="2">
    <source>
        <dbReference type="EMBL" id="SDP11535.1"/>
    </source>
</evidence>
<evidence type="ECO:0000256" key="1">
    <source>
        <dbReference type="SAM" id="SignalP"/>
    </source>
</evidence>
<dbReference type="EMBL" id="LT629705">
    <property type="protein sequence ID" value="SDP11535.1"/>
    <property type="molecule type" value="Genomic_DNA"/>
</dbReference>
<keyword evidence="1" id="KW-0732">Signal</keyword>
<dbReference type="RefSeq" id="WP_157695039.1">
    <property type="nucleotide sequence ID" value="NZ_LT629705.1"/>
</dbReference>
<dbReference type="Proteomes" id="UP000198827">
    <property type="component" value="Chromosome I"/>
</dbReference>
<feature type="chain" id="PRO_5009250884" evidence="1">
    <location>
        <begin position="20"/>
        <end position="173"/>
    </location>
</feature>
<feature type="signal peptide" evidence="1">
    <location>
        <begin position="1"/>
        <end position="19"/>
    </location>
</feature>
<evidence type="ECO:0000313" key="3">
    <source>
        <dbReference type="Proteomes" id="UP000198827"/>
    </source>
</evidence>
<organism evidence="2 3">
    <name type="scientific">Pseudomonas arsenicoxydans</name>
    <dbReference type="NCBI Taxonomy" id="702115"/>
    <lineage>
        <taxon>Bacteria</taxon>
        <taxon>Pseudomonadati</taxon>
        <taxon>Pseudomonadota</taxon>
        <taxon>Gammaproteobacteria</taxon>
        <taxon>Pseudomonadales</taxon>
        <taxon>Pseudomonadaceae</taxon>
        <taxon>Pseudomonas</taxon>
    </lineage>
</organism>
<dbReference type="OrthoDB" id="7020754at2"/>
<name>A0A1H0Q3D5_9PSED</name>
<gene>
    <name evidence="2" type="ORF">SAMN04489798_4742</name>
</gene>